<dbReference type="AlphaFoldDB" id="A0A3P6T6R8"/>
<dbReference type="PANTHER" id="PTHR12790">
    <property type="entry name" value="TRANSCRIPTION INITIATION FACTOR IA RRN3"/>
    <property type="match status" value="1"/>
</dbReference>
<dbReference type="GO" id="GO:0005634">
    <property type="term" value="C:nucleus"/>
    <property type="evidence" value="ECO:0007669"/>
    <property type="project" value="TreeGrafter"/>
</dbReference>
<organism evidence="2 3">
    <name type="scientific">Litomosoides sigmodontis</name>
    <name type="common">Filarial nematode worm</name>
    <dbReference type="NCBI Taxonomy" id="42156"/>
    <lineage>
        <taxon>Eukaryota</taxon>
        <taxon>Metazoa</taxon>
        <taxon>Ecdysozoa</taxon>
        <taxon>Nematoda</taxon>
        <taxon>Chromadorea</taxon>
        <taxon>Rhabditida</taxon>
        <taxon>Spirurina</taxon>
        <taxon>Spiruromorpha</taxon>
        <taxon>Filarioidea</taxon>
        <taxon>Onchocercidae</taxon>
        <taxon>Litomosoides</taxon>
    </lineage>
</organism>
<dbReference type="InterPro" id="IPR007991">
    <property type="entry name" value="RNA_pol_I_trans_ini_fac_RRN3"/>
</dbReference>
<comment type="similarity">
    <text evidence="1">Belongs to the RRN3 family.</text>
</comment>
<evidence type="ECO:0008006" key="4">
    <source>
        <dbReference type="Google" id="ProtNLM"/>
    </source>
</evidence>
<reference evidence="2 3" key="1">
    <citation type="submission" date="2018-08" db="EMBL/GenBank/DDBJ databases">
        <authorList>
            <person name="Laetsch R D."/>
            <person name="Stevens L."/>
            <person name="Kumar S."/>
            <person name="Blaxter L. M."/>
        </authorList>
    </citation>
    <scope>NUCLEOTIDE SEQUENCE [LARGE SCALE GENOMIC DNA]</scope>
</reference>
<dbReference type="OMA" id="FKHFYAA"/>
<proteinExistence type="inferred from homology"/>
<dbReference type="GO" id="GO:0001042">
    <property type="term" value="F:RNA polymerase I core binding"/>
    <property type="evidence" value="ECO:0007669"/>
    <property type="project" value="TreeGrafter"/>
</dbReference>
<dbReference type="OrthoDB" id="26970at2759"/>
<evidence type="ECO:0000313" key="3">
    <source>
        <dbReference type="Proteomes" id="UP000277928"/>
    </source>
</evidence>
<keyword evidence="3" id="KW-1185">Reference proteome</keyword>
<dbReference type="GO" id="GO:0006361">
    <property type="term" value="P:transcription initiation at RNA polymerase I promoter"/>
    <property type="evidence" value="ECO:0007669"/>
    <property type="project" value="InterPro"/>
</dbReference>
<dbReference type="Proteomes" id="UP000277928">
    <property type="component" value="Unassembled WGS sequence"/>
</dbReference>
<dbReference type="STRING" id="42156.A0A3P6T6R8"/>
<name>A0A3P6T6R8_LITSI</name>
<evidence type="ECO:0000313" key="2">
    <source>
        <dbReference type="EMBL" id="VDK78959.1"/>
    </source>
</evidence>
<evidence type="ECO:0000256" key="1">
    <source>
        <dbReference type="ARBA" id="ARBA00010098"/>
    </source>
</evidence>
<dbReference type="Pfam" id="PF05327">
    <property type="entry name" value="RRN3"/>
    <property type="match status" value="1"/>
</dbReference>
<dbReference type="GO" id="GO:0001181">
    <property type="term" value="F:RNA polymerase I general transcription initiation factor activity"/>
    <property type="evidence" value="ECO:0007669"/>
    <property type="project" value="InterPro"/>
</dbReference>
<protein>
    <recommendedName>
        <fullName evidence="4">RNA polymerase I-specific transcription initiation factor RRN3</fullName>
    </recommendedName>
</protein>
<accession>A0A3P6T6R8</accession>
<dbReference type="EMBL" id="UYRX01000267">
    <property type="protein sequence ID" value="VDK78959.1"/>
    <property type="molecule type" value="Genomic_DNA"/>
</dbReference>
<gene>
    <name evidence="2" type="ORF">NLS_LOCUS4289</name>
</gene>
<sequence>MKLIKIFLMVRVLPIHRVFKLKECVREQYFIVQWTAVTQHDLVILQVDAHRVGLDEWREWWGGVASFVSNSTNLNDCHAEMASNANSETVSGEEIITTYLSGDINGLLTYNKLCKAIDLLNQWSSQAVIDFLLQFVDIAHLFDHRCKQLVFKFAQLDWQFIPSEIRPQFVKLLRDIGVQYICHTESVIKCFIGHLFAKVQRLSIANQNQEGKDNDMERNNTAFTLCLTEEEQESIYKLASDGLAFIVKCFPLAVKILVKNVRQRFPHHSVPSIRYVSYVRNLVLICQNIPQCREDVFCIVTDGLAQLDAVLTKVENSKKKDDSFDGGLNIFLLDEEYEMKVSEVRDNNDKVEKLDTCMCIMFDYLGKLCSLASPEEMDCDHFPPVSRQKKVLKELLVVFEEHLLMAHGLKNIPFLWFYICSLDESYQKYFLSWLWSFVTRLNQAPNDWKKAQGAACYIGSMLSRASYINLSTAMQWLEVLSHWCTTYVNEMVDRTTSATSGSTRHGTFYAVFQAFLVAFCFRYREIVQAQEMGKIHRWGLGHIVHSTLEPLSCISHPVALCFATISRSMQLIYVNHILPAKPTEMMPFEPHFPFDSYSLERSLSFIAPLMRKFSPLAEDASALKNELVWKNVIESMDCHAHEEGNGSWEFLEDIRRDQNEFQQAGTVVLNIMEERNPSLKIANEFLTVYSSSPGLKQFKSSHFLGADQ</sequence>
<dbReference type="PANTHER" id="PTHR12790:SF0">
    <property type="entry name" value="RNA POLYMERASE I-SPECIFIC TRANSCRIPTION INITIATION FACTOR RRN3-RELATED"/>
    <property type="match status" value="1"/>
</dbReference>